<evidence type="ECO:0000259" key="13">
    <source>
        <dbReference type="Pfam" id="PF06418"/>
    </source>
</evidence>
<evidence type="ECO:0000313" key="15">
    <source>
        <dbReference type="Proteomes" id="UP000006176"/>
    </source>
</evidence>
<dbReference type="FunFam" id="3.40.50.880:FF:000002">
    <property type="entry name" value="CTP synthase"/>
    <property type="match status" value="1"/>
</dbReference>
<feature type="binding site" evidence="11">
    <location>
        <begin position="190"/>
        <end position="195"/>
    </location>
    <ligand>
        <name>CTP</name>
        <dbReference type="ChEBI" id="CHEBI:37563"/>
        <note>allosteric inhibitor</note>
    </ligand>
</feature>
<keyword evidence="7 11" id="KW-0460">Magnesium</keyword>
<dbReference type="Proteomes" id="UP000006176">
    <property type="component" value="Chromosome"/>
</dbReference>
<dbReference type="PANTHER" id="PTHR11550">
    <property type="entry name" value="CTP SYNTHASE"/>
    <property type="match status" value="1"/>
</dbReference>
<dbReference type="GO" id="GO:0019856">
    <property type="term" value="P:pyrimidine nucleobase biosynthetic process"/>
    <property type="evidence" value="ECO:0007669"/>
    <property type="project" value="TreeGrafter"/>
</dbReference>
<evidence type="ECO:0000259" key="12">
    <source>
        <dbReference type="Pfam" id="PF00117"/>
    </source>
</evidence>
<feature type="binding site" evidence="11">
    <location>
        <position position="75"/>
    </location>
    <ligand>
        <name>Mg(2+)</name>
        <dbReference type="ChEBI" id="CHEBI:18420"/>
    </ligand>
</feature>
<dbReference type="HOGENOM" id="CLU_011675_5_0_7"/>
<feature type="active site" description="Nucleophile; for glutamine hydrolysis" evidence="11">
    <location>
        <position position="383"/>
    </location>
</feature>
<evidence type="ECO:0000256" key="8">
    <source>
        <dbReference type="ARBA" id="ARBA00022962"/>
    </source>
</evidence>
<sequence length="546" mass="60503">MSNQETKYIFVTGGVLSSLGKGIAAASISTLLKNVGFKVSILKADPYINVDPGTMSPLEHGEVFVTDDGAETDLDLGHYERFLDENLTQANNFTTGRVYSSVIEKERRGDYLGKTIQVIPHIVDEIANRIKEAGRGKDILIVEIGGTVGDIEGLPFLEAIRSLKSELGKRRAMNIHLTLVPFIKAAGELKTKPTQHSVQELRRIGVTPDILICRSEYPLPKELRNKLAFSCGVERNCVIECLDATTIYQVPLNFLKENILAPISEALDLGVLTPHMDDWDVLVKRVIAPRDELLIAFVGKYIDLKESYKSLTESLIHAGAHLNAKVKIRWVDSEVVEDKGCEDILSDVDGILVAGGFGERGVVGKMQAIRYAREHNIPYLGICLGMQLAMIEFARNVLRIEDANSAEFDATCKNPIIYLIDSFMDASGQKQLRTFQSPLGGTMRLGGYACETKAGSLLRDVYEGETMIRERHRHRYEANPAYREAFEKAGLIVSGESDGLIEAVELKGHPWFLGVQFHPEFTSRLTNPNKTILAFARAALTQRQNG</sequence>
<keyword evidence="3 11" id="KW-0436">Ligase</keyword>
<dbReference type="InterPro" id="IPR029062">
    <property type="entry name" value="Class_I_gatase-like"/>
</dbReference>
<dbReference type="GO" id="GO:0046872">
    <property type="term" value="F:metal ion binding"/>
    <property type="evidence" value="ECO:0007669"/>
    <property type="project" value="UniProtKB-KW"/>
</dbReference>
<dbReference type="CDD" id="cd01746">
    <property type="entry name" value="GATase1_CTP_Synthase"/>
    <property type="match status" value="1"/>
</dbReference>
<feature type="binding site" evidence="11">
    <location>
        <position position="75"/>
    </location>
    <ligand>
        <name>ATP</name>
        <dbReference type="ChEBI" id="CHEBI:30616"/>
    </ligand>
</feature>
<comment type="function">
    <text evidence="11">Catalyzes the ATP-dependent amination of UTP to CTP with either L-glutamine or ammonia as the source of nitrogen. Regulates intracellular CTP levels through interactions with the four ribonucleotide triphosphates.</text>
</comment>
<comment type="miscellaneous">
    <text evidence="11">CTPSs have evolved a hybrid strategy for distinguishing between UTP and CTP. The overlapping regions of the product feedback inhibitory and substrate sites recognize a common feature in both compounds, the triphosphate moiety. To differentiate isosteric substrate and product pyrimidine rings, an additional pocket far from the expected kinase/ligase catalytic site, specifically recognizes the cytosine and ribose portions of the product inhibitor.</text>
</comment>
<protein>
    <recommendedName>
        <fullName evidence="11">CTP synthase</fullName>
        <ecNumber evidence="11">6.3.4.2</ecNumber>
    </recommendedName>
    <alternativeName>
        <fullName evidence="11">Cytidine 5'-triphosphate synthase</fullName>
    </alternativeName>
    <alternativeName>
        <fullName evidence="11">Cytidine triphosphate synthetase</fullName>
        <shortName evidence="11">CTP synthetase</shortName>
        <shortName evidence="11">CTPS</shortName>
    </alternativeName>
    <alternativeName>
        <fullName evidence="11">UTP--ammonia ligase</fullName>
    </alternativeName>
</protein>
<evidence type="ECO:0000256" key="9">
    <source>
        <dbReference type="ARBA" id="ARBA00022975"/>
    </source>
</evidence>
<dbReference type="SUPFAM" id="SSF52540">
    <property type="entry name" value="P-loop containing nucleoside triphosphate hydrolases"/>
    <property type="match status" value="1"/>
</dbReference>
<keyword evidence="6 11" id="KW-0067">ATP-binding</keyword>
<dbReference type="RefSeq" id="WP_014768279.1">
    <property type="nucleotide sequence ID" value="NC_018002.1"/>
</dbReference>
<dbReference type="FunFam" id="3.40.50.300:FF:000009">
    <property type="entry name" value="CTP synthase"/>
    <property type="match status" value="1"/>
</dbReference>
<comment type="catalytic activity">
    <reaction evidence="11">
        <text>UTP + NH4(+) + ATP = CTP + ADP + phosphate + 2 H(+)</text>
        <dbReference type="Rhea" id="RHEA:16597"/>
        <dbReference type="ChEBI" id="CHEBI:15378"/>
        <dbReference type="ChEBI" id="CHEBI:28938"/>
        <dbReference type="ChEBI" id="CHEBI:30616"/>
        <dbReference type="ChEBI" id="CHEBI:37563"/>
        <dbReference type="ChEBI" id="CHEBI:43474"/>
        <dbReference type="ChEBI" id="CHEBI:46398"/>
        <dbReference type="ChEBI" id="CHEBI:456216"/>
    </reaction>
</comment>
<keyword evidence="15" id="KW-1185">Reference proteome</keyword>
<dbReference type="NCBIfam" id="TIGR00337">
    <property type="entry name" value="PyrG"/>
    <property type="match status" value="1"/>
</dbReference>
<name>I3XTW8_SULBS</name>
<feature type="binding site" evidence="11">
    <location>
        <begin position="150"/>
        <end position="152"/>
    </location>
    <ligand>
        <name>CTP</name>
        <dbReference type="ChEBI" id="CHEBI:37563"/>
        <note>allosteric inhibitor</note>
    </ligand>
</feature>
<dbReference type="Gene3D" id="3.40.50.300">
    <property type="entry name" value="P-loop containing nucleotide triphosphate hydrolases"/>
    <property type="match status" value="1"/>
</dbReference>
<keyword evidence="9 11" id="KW-0665">Pyrimidine biosynthesis</keyword>
<dbReference type="Pfam" id="PF00117">
    <property type="entry name" value="GATase"/>
    <property type="match status" value="1"/>
</dbReference>
<dbReference type="Gene3D" id="3.40.50.880">
    <property type="match status" value="1"/>
</dbReference>
<dbReference type="STRING" id="760154.Sulba_0063"/>
<feature type="binding site" evidence="11">
    <location>
        <position position="244"/>
    </location>
    <ligand>
        <name>ATP</name>
        <dbReference type="ChEBI" id="CHEBI:30616"/>
    </ligand>
</feature>
<comment type="subunit">
    <text evidence="11">Homotetramer.</text>
</comment>
<dbReference type="PROSITE" id="PS51273">
    <property type="entry name" value="GATASE_TYPE_1"/>
    <property type="match status" value="1"/>
</dbReference>
<comment type="activity regulation">
    <text evidence="11">Allosterically activated by GTP, when glutamine is the substrate; GTP has no effect on the reaction when ammonia is the substrate. The allosteric effector GTP functions by stabilizing the protein conformation that binds the tetrahedral intermediate(s) formed during glutamine hydrolysis. Inhibited by the product CTP, via allosteric rather than competitive inhibition.</text>
</comment>
<evidence type="ECO:0000256" key="5">
    <source>
        <dbReference type="ARBA" id="ARBA00022741"/>
    </source>
</evidence>
<dbReference type="GO" id="GO:0003883">
    <property type="term" value="F:CTP synthase activity"/>
    <property type="evidence" value="ECO:0007669"/>
    <property type="project" value="UniProtKB-UniRule"/>
</dbReference>
<dbReference type="InterPro" id="IPR004468">
    <property type="entry name" value="CTP_synthase"/>
</dbReference>
<dbReference type="EMBL" id="CP003333">
    <property type="protein sequence ID" value="AFL67392.1"/>
    <property type="molecule type" value="Genomic_DNA"/>
</dbReference>
<feature type="binding site" evidence="11">
    <location>
        <begin position="18"/>
        <end position="23"/>
    </location>
    <ligand>
        <name>ATP</name>
        <dbReference type="ChEBI" id="CHEBI:30616"/>
    </ligand>
</feature>
<dbReference type="SUPFAM" id="SSF52317">
    <property type="entry name" value="Class I glutamine amidotransferase-like"/>
    <property type="match status" value="1"/>
</dbReference>
<dbReference type="UniPathway" id="UPA00159">
    <property type="reaction ID" value="UER00277"/>
</dbReference>
<feature type="active site" evidence="11">
    <location>
        <position position="520"/>
    </location>
</feature>
<reference evidence="14 15" key="1">
    <citation type="submission" date="2012-06" db="EMBL/GenBank/DDBJ databases">
        <title>Complete sequence of Sulfurospirillum barnesii SES-3.</title>
        <authorList>
            <consortium name="US DOE Joint Genome Institute"/>
            <person name="Lucas S."/>
            <person name="Han J."/>
            <person name="Lapidus A."/>
            <person name="Cheng J.-F."/>
            <person name="Goodwin L."/>
            <person name="Pitluck S."/>
            <person name="Peters L."/>
            <person name="Ovchinnikova G."/>
            <person name="Lu M."/>
            <person name="Detter J.C."/>
            <person name="Han C."/>
            <person name="Tapia R."/>
            <person name="Land M."/>
            <person name="Hauser L."/>
            <person name="Kyrpides N."/>
            <person name="Ivanova N."/>
            <person name="Pagani I."/>
            <person name="Stolz J."/>
            <person name="Arkin A."/>
            <person name="Dehal P."/>
            <person name="Oremland R."/>
            <person name="Saltikov C."/>
            <person name="Basu P."/>
            <person name="Hollibaugh J."/>
            <person name="Newman D."/>
            <person name="Stolyar S."/>
            <person name="Hazen T."/>
            <person name="Woyke T."/>
        </authorList>
    </citation>
    <scope>NUCLEOTIDE SEQUENCE [LARGE SCALE GENOMIC DNA]</scope>
    <source>
        <strain evidence="15">ATCC 700032 / DSM 10660 / SES-3</strain>
    </source>
</reference>
<comment type="catalytic activity">
    <reaction evidence="10 11">
        <text>UTP + L-glutamine + ATP + H2O = CTP + L-glutamate + ADP + phosphate + 2 H(+)</text>
        <dbReference type="Rhea" id="RHEA:26426"/>
        <dbReference type="ChEBI" id="CHEBI:15377"/>
        <dbReference type="ChEBI" id="CHEBI:15378"/>
        <dbReference type="ChEBI" id="CHEBI:29985"/>
        <dbReference type="ChEBI" id="CHEBI:30616"/>
        <dbReference type="ChEBI" id="CHEBI:37563"/>
        <dbReference type="ChEBI" id="CHEBI:43474"/>
        <dbReference type="ChEBI" id="CHEBI:46398"/>
        <dbReference type="ChEBI" id="CHEBI:58359"/>
        <dbReference type="ChEBI" id="CHEBI:456216"/>
        <dbReference type="EC" id="6.3.4.2"/>
    </reaction>
</comment>
<evidence type="ECO:0000256" key="7">
    <source>
        <dbReference type="ARBA" id="ARBA00022842"/>
    </source>
</evidence>
<organism evidence="14 15">
    <name type="scientific">Sulfurospirillum barnesii (strain ATCC 700032 / DSM 10660 / SES-3)</name>
    <dbReference type="NCBI Taxonomy" id="760154"/>
    <lineage>
        <taxon>Bacteria</taxon>
        <taxon>Pseudomonadati</taxon>
        <taxon>Campylobacterota</taxon>
        <taxon>Epsilonproteobacteria</taxon>
        <taxon>Campylobacterales</taxon>
        <taxon>Sulfurospirillaceae</taxon>
        <taxon>Sulfurospirillum</taxon>
    </lineage>
</organism>
<feature type="domain" description="CTP synthase N-terminal" evidence="13">
    <location>
        <begin position="7"/>
        <end position="269"/>
    </location>
</feature>
<keyword evidence="4 11" id="KW-0479">Metal-binding</keyword>
<comment type="caution">
    <text evidence="11">Lacks conserved residue(s) required for the propagation of feature annotation.</text>
</comment>
<dbReference type="InterPro" id="IPR017926">
    <property type="entry name" value="GATASE"/>
</dbReference>
<feature type="binding site" evidence="11">
    <location>
        <position position="17"/>
    </location>
    <ligand>
        <name>CTP</name>
        <dbReference type="ChEBI" id="CHEBI:37563"/>
        <note>allosteric inhibitor</note>
    </ligand>
</feature>
<evidence type="ECO:0000313" key="14">
    <source>
        <dbReference type="EMBL" id="AFL67392.1"/>
    </source>
</evidence>
<dbReference type="AlphaFoldDB" id="I3XTW8"/>
<dbReference type="InterPro" id="IPR017456">
    <property type="entry name" value="CTP_synthase_N"/>
</dbReference>
<feature type="binding site" evidence="11">
    <location>
        <position position="226"/>
    </location>
    <ligand>
        <name>UTP</name>
        <dbReference type="ChEBI" id="CHEBI:46398"/>
    </ligand>
</feature>
<dbReference type="Pfam" id="PF06418">
    <property type="entry name" value="CTP_synth_N"/>
    <property type="match status" value="1"/>
</dbReference>
<dbReference type="InterPro" id="IPR033828">
    <property type="entry name" value="GATase1_CTP_Synthase"/>
</dbReference>
<evidence type="ECO:0000256" key="4">
    <source>
        <dbReference type="ARBA" id="ARBA00022723"/>
    </source>
</evidence>
<keyword evidence="5 11" id="KW-0547">Nucleotide-binding</keyword>
<feature type="binding site" evidence="11">
    <location>
        <position position="17"/>
    </location>
    <ligand>
        <name>UTP</name>
        <dbReference type="ChEBI" id="CHEBI:46398"/>
    </ligand>
</feature>
<evidence type="ECO:0000256" key="1">
    <source>
        <dbReference type="ARBA" id="ARBA00005171"/>
    </source>
</evidence>
<evidence type="ECO:0000256" key="11">
    <source>
        <dbReference type="HAMAP-Rule" id="MF_01227"/>
    </source>
</evidence>
<comment type="similarity">
    <text evidence="2 11">Belongs to the CTP synthase family.</text>
</comment>
<dbReference type="GO" id="GO:0005829">
    <property type="term" value="C:cytosol"/>
    <property type="evidence" value="ECO:0007669"/>
    <property type="project" value="TreeGrafter"/>
</dbReference>
<dbReference type="CDD" id="cd03113">
    <property type="entry name" value="CTPS_N"/>
    <property type="match status" value="1"/>
</dbReference>
<feature type="active site" evidence="11">
    <location>
        <position position="518"/>
    </location>
</feature>
<evidence type="ECO:0000256" key="6">
    <source>
        <dbReference type="ARBA" id="ARBA00022840"/>
    </source>
</evidence>
<feature type="binding site" evidence="11">
    <location>
        <position position="226"/>
    </location>
    <ligand>
        <name>CTP</name>
        <dbReference type="ChEBI" id="CHEBI:37563"/>
        <note>allosteric inhibitor</note>
    </ligand>
</feature>
<dbReference type="EC" id="6.3.4.2" evidence="11"/>
<dbReference type="OrthoDB" id="9801107at2"/>
<evidence type="ECO:0000256" key="2">
    <source>
        <dbReference type="ARBA" id="ARBA00007533"/>
    </source>
</evidence>
<dbReference type="GO" id="GO:0042802">
    <property type="term" value="F:identical protein binding"/>
    <property type="evidence" value="ECO:0007669"/>
    <property type="project" value="TreeGrafter"/>
</dbReference>
<dbReference type="GO" id="GO:0044210">
    <property type="term" value="P:'de novo' CTP biosynthetic process"/>
    <property type="evidence" value="ECO:0007669"/>
    <property type="project" value="UniProtKB-UniRule"/>
</dbReference>
<dbReference type="NCBIfam" id="NF003792">
    <property type="entry name" value="PRK05380.1"/>
    <property type="match status" value="1"/>
</dbReference>
<gene>
    <name evidence="11" type="primary">pyrG</name>
    <name evidence="14" type="ordered locus">Sulba_0063</name>
</gene>
<feature type="region of interest" description="Amidoligase domain" evidence="11">
    <location>
        <begin position="1"/>
        <end position="269"/>
    </location>
</feature>
<dbReference type="eggNOG" id="COG0504">
    <property type="taxonomic scope" value="Bacteria"/>
</dbReference>
<feature type="domain" description="Glutamine amidotransferase" evidence="12">
    <location>
        <begin position="305"/>
        <end position="529"/>
    </location>
</feature>
<dbReference type="HAMAP" id="MF_01227">
    <property type="entry name" value="PyrG"/>
    <property type="match status" value="1"/>
</dbReference>
<dbReference type="KEGG" id="sba:Sulba_0063"/>
<dbReference type="PANTHER" id="PTHR11550:SF0">
    <property type="entry name" value="CTP SYNTHASE-RELATED"/>
    <property type="match status" value="1"/>
</dbReference>
<feature type="binding site" evidence="11">
    <location>
        <begin position="384"/>
        <end position="387"/>
    </location>
    <ligand>
        <name>L-glutamine</name>
        <dbReference type="ChEBI" id="CHEBI:58359"/>
    </ligand>
</feature>
<accession>I3XTW8</accession>
<feature type="binding site" evidence="11">
    <location>
        <position position="407"/>
    </location>
    <ligand>
        <name>L-glutamine</name>
        <dbReference type="ChEBI" id="CHEBI:58359"/>
    </ligand>
</feature>
<proteinExistence type="inferred from homology"/>
<dbReference type="GO" id="GO:0097268">
    <property type="term" value="C:cytoophidium"/>
    <property type="evidence" value="ECO:0007669"/>
    <property type="project" value="UniProtKB-ARBA"/>
</dbReference>
<feature type="binding site" evidence="11">
    <location>
        <position position="475"/>
    </location>
    <ligand>
        <name>L-glutamine</name>
        <dbReference type="ChEBI" id="CHEBI:58359"/>
    </ligand>
</feature>
<evidence type="ECO:0000256" key="10">
    <source>
        <dbReference type="ARBA" id="ARBA00047781"/>
    </source>
</evidence>
<evidence type="ECO:0000256" key="3">
    <source>
        <dbReference type="ARBA" id="ARBA00022598"/>
    </source>
</evidence>
<keyword evidence="8 11" id="KW-0315">Glutamine amidotransferase</keyword>
<dbReference type="InterPro" id="IPR027417">
    <property type="entry name" value="P-loop_NTPase"/>
</dbReference>
<dbReference type="GO" id="GO:0005524">
    <property type="term" value="F:ATP binding"/>
    <property type="evidence" value="ECO:0007669"/>
    <property type="project" value="UniProtKB-KW"/>
</dbReference>
<dbReference type="GO" id="GO:0004359">
    <property type="term" value="F:glutaminase activity"/>
    <property type="evidence" value="ECO:0007669"/>
    <property type="project" value="RHEA"/>
</dbReference>
<feature type="binding site" evidence="11">
    <location>
        <position position="143"/>
    </location>
    <ligand>
        <name>Mg(2+)</name>
        <dbReference type="ChEBI" id="CHEBI:18420"/>
    </ligand>
</feature>
<feature type="binding site" evidence="11">
    <location>
        <begin position="190"/>
        <end position="195"/>
    </location>
    <ligand>
        <name>UTP</name>
        <dbReference type="ChEBI" id="CHEBI:46398"/>
    </ligand>
</feature>
<comment type="catalytic activity">
    <reaction evidence="11">
        <text>L-glutamine + H2O = L-glutamate + NH4(+)</text>
        <dbReference type="Rhea" id="RHEA:15889"/>
        <dbReference type="ChEBI" id="CHEBI:15377"/>
        <dbReference type="ChEBI" id="CHEBI:28938"/>
        <dbReference type="ChEBI" id="CHEBI:29985"/>
        <dbReference type="ChEBI" id="CHEBI:58359"/>
    </reaction>
</comment>
<dbReference type="PATRIC" id="fig|760154.4.peg.60"/>
<feature type="binding site" evidence="11">
    <location>
        <position position="356"/>
    </location>
    <ligand>
        <name>L-glutamine</name>
        <dbReference type="ChEBI" id="CHEBI:58359"/>
    </ligand>
</feature>
<comment type="pathway">
    <text evidence="1 11">Pyrimidine metabolism; CTP biosynthesis via de novo pathway; CTP from UDP: step 2/2.</text>
</comment>